<evidence type="ECO:0000256" key="1">
    <source>
        <dbReference type="SAM" id="MobiDB-lite"/>
    </source>
</evidence>
<dbReference type="AlphaFoldDB" id="A0A150NP22"/>
<comment type="caution">
    <text evidence="2">The sequence shown here is derived from an EMBL/GenBank/DDBJ whole genome shotgun (WGS) entry which is preliminary data.</text>
</comment>
<sequence length="63" mass="7348">MNSNDIVNKIIEDDQKQAPPEVVDLTQARETSEEHNSLDLTPKNKRKRFCHHLGQSQEDFEWG</sequence>
<name>A0A150NP22_STRMT</name>
<reference evidence="2 3" key="1">
    <citation type="submission" date="2016-01" db="EMBL/GenBank/DDBJ databases">
        <title>Highly variable Streptococcus oralis are common among viridans streptococci isolated from primates.</title>
        <authorList>
            <person name="Denapaite D."/>
            <person name="Rieger M."/>
            <person name="Koendgen S."/>
            <person name="Brueckner R."/>
            <person name="Ochigava I."/>
            <person name="Kappeler P."/>
            <person name="Maetz-Rensing K."/>
            <person name="Leendertz F."/>
            <person name="Hakenbeck R."/>
        </authorList>
    </citation>
    <scope>NUCLEOTIDE SEQUENCE [LARGE SCALE GENOMIC DNA]</scope>
    <source>
        <strain evidence="2 3">10712</strain>
    </source>
</reference>
<dbReference type="PATRIC" id="fig|28037.237.peg.32"/>
<organism evidence="2 3">
    <name type="scientific">Streptococcus mitis</name>
    <dbReference type="NCBI Taxonomy" id="28037"/>
    <lineage>
        <taxon>Bacteria</taxon>
        <taxon>Bacillati</taxon>
        <taxon>Bacillota</taxon>
        <taxon>Bacilli</taxon>
        <taxon>Lactobacillales</taxon>
        <taxon>Streptococcaceae</taxon>
        <taxon>Streptococcus</taxon>
        <taxon>Streptococcus mitis group</taxon>
    </lineage>
</organism>
<accession>A0A150NP22</accession>
<dbReference type="Proteomes" id="UP000075618">
    <property type="component" value="Unassembled WGS sequence"/>
</dbReference>
<feature type="region of interest" description="Disordered" evidence="1">
    <location>
        <begin position="1"/>
        <end position="21"/>
    </location>
</feature>
<dbReference type="EMBL" id="LROT01000002">
    <property type="protein sequence ID" value="KYF35217.1"/>
    <property type="molecule type" value="Genomic_DNA"/>
</dbReference>
<gene>
    <name evidence="2" type="ORF">SMI10712_00373</name>
</gene>
<evidence type="ECO:0000313" key="3">
    <source>
        <dbReference type="Proteomes" id="UP000075618"/>
    </source>
</evidence>
<evidence type="ECO:0000313" key="2">
    <source>
        <dbReference type="EMBL" id="KYF35217.1"/>
    </source>
</evidence>
<proteinExistence type="predicted"/>
<protein>
    <submittedName>
        <fullName evidence="2">Virulence-associated protein E</fullName>
    </submittedName>
</protein>